<evidence type="ECO:0000313" key="6">
    <source>
        <dbReference type="EMBL" id="QWW89580.1"/>
    </source>
</evidence>
<dbReference type="Gene3D" id="1.10.287.3510">
    <property type="match status" value="1"/>
</dbReference>
<evidence type="ECO:0000256" key="4">
    <source>
        <dbReference type="ARBA" id="ARBA00023136"/>
    </source>
</evidence>
<reference evidence="6" key="1">
    <citation type="submission" date="2020-08" db="EMBL/GenBank/DDBJ databases">
        <title>Complete chloroplast genome of Gentiana leucomelaena.</title>
        <authorList>
            <person name="Miao Y.-W."/>
        </authorList>
    </citation>
    <scope>NUCLEOTIDE SEQUENCE</scope>
</reference>
<dbReference type="InterPro" id="IPR039428">
    <property type="entry name" value="NUOK/Mnh_C1-like"/>
</dbReference>
<keyword evidence="6" id="KW-0934">Plastid</keyword>
<keyword evidence="2 5" id="KW-0812">Transmembrane</keyword>
<proteinExistence type="predicted"/>
<gene>
    <name evidence="6" type="primary">ndhE</name>
</gene>
<evidence type="ECO:0000256" key="1">
    <source>
        <dbReference type="ARBA" id="ARBA00004141"/>
    </source>
</evidence>
<name>A0A8F2XNN0_9GENT</name>
<keyword evidence="6" id="KW-0150">Chloroplast</keyword>
<dbReference type="GO" id="GO:0016020">
    <property type="term" value="C:membrane"/>
    <property type="evidence" value="ECO:0007669"/>
    <property type="project" value="UniProtKB-SubCell"/>
</dbReference>
<organism evidence="6">
    <name type="scientific">Gentiana leucomelaena</name>
    <dbReference type="NCBI Taxonomy" id="1439899"/>
    <lineage>
        <taxon>Eukaryota</taxon>
        <taxon>Viridiplantae</taxon>
        <taxon>Streptophyta</taxon>
        <taxon>Embryophyta</taxon>
        <taxon>Tracheophyta</taxon>
        <taxon>Spermatophyta</taxon>
        <taxon>Magnoliopsida</taxon>
        <taxon>eudicotyledons</taxon>
        <taxon>Gunneridae</taxon>
        <taxon>Pentapetalae</taxon>
        <taxon>asterids</taxon>
        <taxon>lamiids</taxon>
        <taxon>Gentianales</taxon>
        <taxon>Gentianaceae</taxon>
        <taxon>Gentianeae</taxon>
        <taxon>Gentianinae</taxon>
        <taxon>Gentiana</taxon>
    </lineage>
</organism>
<keyword evidence="4 5" id="KW-0472">Membrane</keyword>
<evidence type="ECO:0000256" key="2">
    <source>
        <dbReference type="ARBA" id="ARBA00022692"/>
    </source>
</evidence>
<dbReference type="AlphaFoldDB" id="A0A8F2XNN0"/>
<sequence length="51" mass="5904">MRFLRSCLIMLKYGLGLSSFLFCIGIYGLITSRNKVRALMCFELINTVHIF</sequence>
<dbReference type="EMBL" id="MT905404">
    <property type="protein sequence ID" value="QWW89580.1"/>
    <property type="molecule type" value="Genomic_DNA"/>
</dbReference>
<evidence type="ECO:0000256" key="5">
    <source>
        <dbReference type="SAM" id="Phobius"/>
    </source>
</evidence>
<geneLocation type="chloroplast" evidence="6"/>
<dbReference type="Pfam" id="PF00420">
    <property type="entry name" value="Oxidored_q2"/>
    <property type="match status" value="1"/>
</dbReference>
<evidence type="ECO:0000256" key="3">
    <source>
        <dbReference type="ARBA" id="ARBA00022989"/>
    </source>
</evidence>
<comment type="subcellular location">
    <subcellularLocation>
        <location evidence="1">Membrane</location>
        <topology evidence="1">Multi-pass membrane protein</topology>
    </subcellularLocation>
</comment>
<keyword evidence="3 5" id="KW-1133">Transmembrane helix</keyword>
<feature type="transmembrane region" description="Helical" evidence="5">
    <location>
        <begin position="12"/>
        <end position="30"/>
    </location>
</feature>
<accession>A0A8F2XNN0</accession>
<protein>
    <submittedName>
        <fullName evidence="6">NADH-plastoquinone oxidoreductase subunit 4L</fullName>
    </submittedName>
</protein>